<dbReference type="EMBL" id="POTW01000114">
    <property type="protein sequence ID" value="PZF79837.1"/>
    <property type="molecule type" value="Genomic_DNA"/>
</dbReference>
<dbReference type="AlphaFoldDB" id="A0A2W2BW46"/>
<dbReference type="Proteomes" id="UP000248764">
    <property type="component" value="Unassembled WGS sequence"/>
</dbReference>
<protein>
    <submittedName>
        <fullName evidence="1">DUF4244 domain-containing protein</fullName>
    </submittedName>
</protein>
<gene>
    <name evidence="1" type="ORF">C1I92_29120</name>
</gene>
<reference evidence="1 2" key="1">
    <citation type="submission" date="2018-01" db="EMBL/GenBank/DDBJ databases">
        <title>Draft genome sequence of Jiangella sp. GTF31.</title>
        <authorList>
            <person name="Sahin N."/>
            <person name="Ay H."/>
            <person name="Saygin H."/>
        </authorList>
    </citation>
    <scope>NUCLEOTIDE SEQUENCE [LARGE SCALE GENOMIC DNA]</scope>
    <source>
        <strain evidence="1 2">GTF31</strain>
    </source>
</reference>
<organism evidence="1 2">
    <name type="scientific">Jiangella anatolica</name>
    <dbReference type="NCBI Taxonomy" id="2670374"/>
    <lineage>
        <taxon>Bacteria</taxon>
        <taxon>Bacillati</taxon>
        <taxon>Actinomycetota</taxon>
        <taxon>Actinomycetes</taxon>
        <taxon>Jiangellales</taxon>
        <taxon>Jiangellaceae</taxon>
        <taxon>Jiangella</taxon>
    </lineage>
</organism>
<dbReference type="InterPro" id="IPR025338">
    <property type="entry name" value="DUF4244"/>
</dbReference>
<evidence type="ECO:0000313" key="1">
    <source>
        <dbReference type="EMBL" id="PZF79837.1"/>
    </source>
</evidence>
<name>A0A2W2BW46_9ACTN</name>
<keyword evidence="2" id="KW-1185">Reference proteome</keyword>
<evidence type="ECO:0000313" key="2">
    <source>
        <dbReference type="Proteomes" id="UP000248764"/>
    </source>
</evidence>
<sequence>MSKFIGRLGRLRSERGMTTAEYAVGTVAACGFGGILYKILTSEPVQGLLAGVIEKAFGVIGG</sequence>
<comment type="caution">
    <text evidence="1">The sequence shown here is derived from an EMBL/GenBank/DDBJ whole genome shotgun (WGS) entry which is preliminary data.</text>
</comment>
<accession>A0A2W2BW46</accession>
<dbReference type="Pfam" id="PF14029">
    <property type="entry name" value="DUF4244"/>
    <property type="match status" value="1"/>
</dbReference>
<proteinExistence type="predicted"/>
<dbReference type="RefSeq" id="WP_111258139.1">
    <property type="nucleotide sequence ID" value="NZ_POTW01000114.1"/>
</dbReference>